<dbReference type="RefSeq" id="WP_184027166.1">
    <property type="nucleotide sequence ID" value="NZ_JACHFN010000004.1"/>
</dbReference>
<dbReference type="CDD" id="cd14728">
    <property type="entry name" value="Ere-like"/>
    <property type="match status" value="1"/>
</dbReference>
<evidence type="ECO:0000313" key="1">
    <source>
        <dbReference type="EMBL" id="MBB5233947.1"/>
    </source>
</evidence>
<dbReference type="AlphaFoldDB" id="A0A7W8LPT4"/>
<dbReference type="Pfam" id="PF05139">
    <property type="entry name" value="Erythro_esteras"/>
    <property type="match status" value="1"/>
</dbReference>
<dbReference type="InterPro" id="IPR014622">
    <property type="entry name" value="UCP036794_erythomycin"/>
</dbReference>
<comment type="caution">
    <text evidence="1">The sequence shown here is derived from an EMBL/GenBank/DDBJ whole genome shotgun (WGS) entry which is preliminary data.</text>
</comment>
<gene>
    <name evidence="1" type="ORF">HNQ09_001385</name>
</gene>
<sequence length="406" mass="43922">MSDRIPRPPGWDMTEPRRALSAFLDALPARPQLLGLGEPTHGVDAFPAWRNRIFQALVEDHGFRSIALESDIVAGLRVDAHVTAGQGTLDGAMQGSFSHGFGGVQANRDLVAWMRIFNTGRERADQLRFYGFDPPLEWWAPSPRASLLALHAFLSEQLDSLPVDRATLERLCGDDARWADPAAVMDAAQSIGNSREARQLRLLADDLWTLLQTSGPGLADHPDVWEAQLQARTAVGLLRYHAGLADPAPNYRRLERGSALRDLMMADHLGAIAEREGGRGPTLVFAHNVHLQRPRSTMKLGDWSVAWWSAGAHVSRRLGTGYAFIASALGTAPDRGIGDPAPDTPEGALVDPAHPATLYASRELTAALPGGLATRTDLPAQAGYFPLEVEGLALTDGVLMLNRAAD</sequence>
<proteinExistence type="predicted"/>
<dbReference type="SUPFAM" id="SSF159501">
    <property type="entry name" value="EreA/ChaN-like"/>
    <property type="match status" value="1"/>
</dbReference>
<dbReference type="Gene3D" id="3.30.1870.10">
    <property type="entry name" value="EreA-like, domain 2"/>
    <property type="match status" value="1"/>
</dbReference>
<evidence type="ECO:0000313" key="2">
    <source>
        <dbReference type="Proteomes" id="UP000525389"/>
    </source>
</evidence>
<protein>
    <submittedName>
        <fullName evidence="1">Erythromycin esterase-like protein</fullName>
    </submittedName>
</protein>
<dbReference type="EMBL" id="JACHFN010000004">
    <property type="protein sequence ID" value="MBB5233947.1"/>
    <property type="molecule type" value="Genomic_DNA"/>
</dbReference>
<name>A0A7W8LPT4_9DEIO</name>
<dbReference type="InterPro" id="IPR007815">
    <property type="entry name" value="Emycin_Estase"/>
</dbReference>
<organism evidence="1 2">
    <name type="scientific">Deinococcus budaensis</name>
    <dbReference type="NCBI Taxonomy" id="1665626"/>
    <lineage>
        <taxon>Bacteria</taxon>
        <taxon>Thermotogati</taxon>
        <taxon>Deinococcota</taxon>
        <taxon>Deinococci</taxon>
        <taxon>Deinococcales</taxon>
        <taxon>Deinococcaceae</taxon>
        <taxon>Deinococcus</taxon>
    </lineage>
</organism>
<dbReference type="GO" id="GO:0046677">
    <property type="term" value="P:response to antibiotic"/>
    <property type="evidence" value="ECO:0007669"/>
    <property type="project" value="InterPro"/>
</dbReference>
<accession>A0A7W8LPT4</accession>
<dbReference type="InterPro" id="IPR052036">
    <property type="entry name" value="Hydrolase/PRTase-associated"/>
</dbReference>
<dbReference type="PIRSF" id="PIRSF036794">
    <property type="entry name" value="UCP_erythr_ester"/>
    <property type="match status" value="1"/>
</dbReference>
<dbReference type="Proteomes" id="UP000525389">
    <property type="component" value="Unassembled WGS sequence"/>
</dbReference>
<dbReference type="PANTHER" id="PTHR31299">
    <property type="entry name" value="ESTERASE, PUTATIVE (AFU_ORTHOLOGUE AFUA_1G05850)-RELATED"/>
    <property type="match status" value="1"/>
</dbReference>
<dbReference type="PANTHER" id="PTHR31299:SF0">
    <property type="entry name" value="ESTERASE, PUTATIVE (AFU_ORTHOLOGUE AFUA_1G05850)-RELATED"/>
    <property type="match status" value="1"/>
</dbReference>
<reference evidence="1 2" key="1">
    <citation type="submission" date="2020-08" db="EMBL/GenBank/DDBJ databases">
        <title>Genomic Encyclopedia of Type Strains, Phase IV (KMG-IV): sequencing the most valuable type-strain genomes for metagenomic binning, comparative biology and taxonomic classification.</title>
        <authorList>
            <person name="Goeker M."/>
        </authorList>
    </citation>
    <scope>NUCLEOTIDE SEQUENCE [LARGE SCALE GENOMIC DNA]</scope>
    <source>
        <strain evidence="1 2">DSM 101791</strain>
    </source>
</reference>
<keyword evidence="2" id="KW-1185">Reference proteome</keyword>